<evidence type="ECO:0000256" key="11">
    <source>
        <dbReference type="SAM" id="Phobius"/>
    </source>
</evidence>
<sequence length="378" mass="40651">MAALHSSARSRVRLVALVAVLVAFDAVAVAAAYVLAHVAAGLAPLMAYQYEHLFWSMSFDIVPLWPVILVGTPLVLVGQSVFGYRTTLRDALSAETLESDPDSVAEMRGKIERSETAQRLRARVDRLAHTANMTPPDVTVLDSETPNSFVASRPGERTLFATTALVERLDGDELDAVLAHELAHLKNGDAFVMTAAAFLPTVSARFLGAVGRAVRSSILLQWFFDADDDSSWSGNGQVSIAVVLFAAVAMPVAAALYLASTACYRLLSRIREYAADAGGVAICGAPAALAGALETLTEDRRPETDIRTAETGVRELCVVPNAIEPTEDAPSTRGDRLARRWRVESERLLPGSHPSVEARIDALREQQASMERSDSGPR</sequence>
<evidence type="ECO:0000313" key="13">
    <source>
        <dbReference type="EMBL" id="MBV0901909.1"/>
    </source>
</evidence>
<keyword evidence="14" id="KW-1185">Reference proteome</keyword>
<feature type="transmembrane region" description="Helical" evidence="11">
    <location>
        <begin position="52"/>
        <end position="77"/>
    </location>
</feature>
<keyword evidence="7 11" id="KW-1133">Transmembrane helix</keyword>
<name>A0AA41G1K4_9EURY</name>
<keyword evidence="9 11" id="KW-0472">Membrane</keyword>
<dbReference type="GO" id="GO:0046872">
    <property type="term" value="F:metal ion binding"/>
    <property type="evidence" value="ECO:0007669"/>
    <property type="project" value="UniProtKB-KW"/>
</dbReference>
<comment type="similarity">
    <text evidence="10">Belongs to the peptidase M48 family.</text>
</comment>
<proteinExistence type="inferred from homology"/>
<gene>
    <name evidence="13" type="ORF">KTS37_08915</name>
</gene>
<keyword evidence="5 10" id="KW-0378">Hydrolase</keyword>
<dbReference type="EMBL" id="JAHQXE010000002">
    <property type="protein sequence ID" value="MBV0901909.1"/>
    <property type="molecule type" value="Genomic_DNA"/>
</dbReference>
<evidence type="ECO:0000256" key="6">
    <source>
        <dbReference type="ARBA" id="ARBA00022833"/>
    </source>
</evidence>
<evidence type="ECO:0000256" key="9">
    <source>
        <dbReference type="ARBA" id="ARBA00023136"/>
    </source>
</evidence>
<dbReference type="Gene3D" id="3.30.2010.10">
    <property type="entry name" value="Metalloproteases ('zincins'), catalytic domain"/>
    <property type="match status" value="1"/>
</dbReference>
<keyword evidence="8 10" id="KW-0482">Metalloprotease</keyword>
<keyword evidence="6 10" id="KW-0862">Zinc</keyword>
<evidence type="ECO:0000256" key="5">
    <source>
        <dbReference type="ARBA" id="ARBA00022801"/>
    </source>
</evidence>
<dbReference type="AlphaFoldDB" id="A0AA41G1K4"/>
<dbReference type="CDD" id="cd07329">
    <property type="entry name" value="M56_like"/>
    <property type="match status" value="1"/>
</dbReference>
<protein>
    <submittedName>
        <fullName evidence="13">M48 family metalloprotease</fullName>
        <ecNumber evidence="13">3.4.24.-</ecNumber>
    </submittedName>
</protein>
<evidence type="ECO:0000256" key="4">
    <source>
        <dbReference type="ARBA" id="ARBA00022723"/>
    </source>
</evidence>
<keyword evidence="4" id="KW-0479">Metal-binding</keyword>
<keyword evidence="2 10" id="KW-0645">Protease</keyword>
<reference evidence="13" key="1">
    <citation type="submission" date="2021-06" db="EMBL/GenBank/DDBJ databases">
        <title>New haloarchaea isolates fom saline soil.</title>
        <authorList>
            <person name="Duran-Viseras A."/>
            <person name="Sanchez-Porro C.S."/>
            <person name="Ventosa A."/>
        </authorList>
    </citation>
    <scope>NUCLEOTIDE SEQUENCE</scope>
    <source>
        <strain evidence="13">JCM 18369</strain>
    </source>
</reference>
<keyword evidence="3 11" id="KW-0812">Transmembrane</keyword>
<feature type="domain" description="Peptidase M48" evidence="12">
    <location>
        <begin position="116"/>
        <end position="365"/>
    </location>
</feature>
<feature type="transmembrane region" description="Helical" evidence="11">
    <location>
        <begin position="190"/>
        <end position="214"/>
    </location>
</feature>
<evidence type="ECO:0000256" key="7">
    <source>
        <dbReference type="ARBA" id="ARBA00022989"/>
    </source>
</evidence>
<dbReference type="GO" id="GO:0006508">
    <property type="term" value="P:proteolysis"/>
    <property type="evidence" value="ECO:0007669"/>
    <property type="project" value="UniProtKB-KW"/>
</dbReference>
<dbReference type="InterPro" id="IPR050083">
    <property type="entry name" value="HtpX_protease"/>
</dbReference>
<evidence type="ECO:0000256" key="3">
    <source>
        <dbReference type="ARBA" id="ARBA00022692"/>
    </source>
</evidence>
<evidence type="ECO:0000256" key="2">
    <source>
        <dbReference type="ARBA" id="ARBA00022670"/>
    </source>
</evidence>
<keyword evidence="1" id="KW-1003">Cell membrane</keyword>
<comment type="caution">
    <text evidence="13">The sequence shown here is derived from an EMBL/GenBank/DDBJ whole genome shotgun (WGS) entry which is preliminary data.</text>
</comment>
<dbReference type="EC" id="3.4.24.-" evidence="13"/>
<evidence type="ECO:0000259" key="12">
    <source>
        <dbReference type="Pfam" id="PF01435"/>
    </source>
</evidence>
<dbReference type="GO" id="GO:0004222">
    <property type="term" value="F:metalloendopeptidase activity"/>
    <property type="evidence" value="ECO:0007669"/>
    <property type="project" value="InterPro"/>
</dbReference>
<dbReference type="Pfam" id="PF01435">
    <property type="entry name" value="Peptidase_M48"/>
    <property type="match status" value="1"/>
</dbReference>
<comment type="cofactor">
    <cofactor evidence="10">
        <name>Zn(2+)</name>
        <dbReference type="ChEBI" id="CHEBI:29105"/>
    </cofactor>
    <text evidence="10">Binds 1 zinc ion per subunit.</text>
</comment>
<dbReference type="PANTHER" id="PTHR43221">
    <property type="entry name" value="PROTEASE HTPX"/>
    <property type="match status" value="1"/>
</dbReference>
<dbReference type="Proteomes" id="UP001166304">
    <property type="component" value="Unassembled WGS sequence"/>
</dbReference>
<dbReference type="InterPro" id="IPR001915">
    <property type="entry name" value="Peptidase_M48"/>
</dbReference>
<dbReference type="PANTHER" id="PTHR43221:SF2">
    <property type="entry name" value="PROTEASE HTPX HOMOLOG"/>
    <property type="match status" value="1"/>
</dbReference>
<accession>A0AA41G1K4</accession>
<evidence type="ECO:0000313" key="14">
    <source>
        <dbReference type="Proteomes" id="UP001166304"/>
    </source>
</evidence>
<evidence type="ECO:0000256" key="8">
    <source>
        <dbReference type="ARBA" id="ARBA00023049"/>
    </source>
</evidence>
<evidence type="ECO:0000256" key="10">
    <source>
        <dbReference type="RuleBase" id="RU003983"/>
    </source>
</evidence>
<dbReference type="RefSeq" id="WP_162413095.1">
    <property type="nucleotide sequence ID" value="NZ_JAHQXE010000002.1"/>
</dbReference>
<feature type="transmembrane region" description="Helical" evidence="11">
    <location>
        <begin position="238"/>
        <end position="259"/>
    </location>
</feature>
<evidence type="ECO:0000256" key="1">
    <source>
        <dbReference type="ARBA" id="ARBA00022475"/>
    </source>
</evidence>
<organism evidence="13 14">
    <name type="scientific">Haloarcula salina</name>
    <dbReference type="NCBI Taxonomy" id="1429914"/>
    <lineage>
        <taxon>Archaea</taxon>
        <taxon>Methanobacteriati</taxon>
        <taxon>Methanobacteriota</taxon>
        <taxon>Stenosarchaea group</taxon>
        <taxon>Halobacteria</taxon>
        <taxon>Halobacteriales</taxon>
        <taxon>Haloarculaceae</taxon>
        <taxon>Haloarcula</taxon>
    </lineage>
</organism>